<dbReference type="InterPro" id="IPR012334">
    <property type="entry name" value="Pectin_lyas_fold"/>
</dbReference>
<dbReference type="InterPro" id="IPR006311">
    <property type="entry name" value="TAT_signal"/>
</dbReference>
<dbReference type="InterPro" id="IPR024535">
    <property type="entry name" value="RHGA/B-epi-like_pectate_lyase"/>
</dbReference>
<protein>
    <submittedName>
        <fullName evidence="3">Right handed beta helix region</fullName>
    </submittedName>
</protein>
<evidence type="ECO:0000313" key="4">
    <source>
        <dbReference type="Proteomes" id="UP000199220"/>
    </source>
</evidence>
<dbReference type="PROSITE" id="PS51318">
    <property type="entry name" value="TAT"/>
    <property type="match status" value="1"/>
</dbReference>
<dbReference type="AlphaFoldDB" id="A0A1H5N1J5"/>
<dbReference type="InterPro" id="IPR011050">
    <property type="entry name" value="Pectin_lyase_fold/virulence"/>
</dbReference>
<accession>A0A1H5N1J5</accession>
<dbReference type="Pfam" id="PF12708">
    <property type="entry name" value="Pect-lyase_RHGA_epim"/>
    <property type="match status" value="1"/>
</dbReference>
<keyword evidence="1" id="KW-0732">Signal</keyword>
<feature type="chain" id="PRO_5011628096" evidence="1">
    <location>
        <begin position="35"/>
        <end position="577"/>
    </location>
</feature>
<dbReference type="EMBL" id="FNTX01000002">
    <property type="protein sequence ID" value="SEE95386.1"/>
    <property type="molecule type" value="Genomic_DNA"/>
</dbReference>
<dbReference type="STRING" id="648782.SAMN04488554_3841"/>
<evidence type="ECO:0000259" key="2">
    <source>
        <dbReference type="Pfam" id="PF12708"/>
    </source>
</evidence>
<organism evidence="3 4">
    <name type="scientific">Ruania alba</name>
    <dbReference type="NCBI Taxonomy" id="648782"/>
    <lineage>
        <taxon>Bacteria</taxon>
        <taxon>Bacillati</taxon>
        <taxon>Actinomycetota</taxon>
        <taxon>Actinomycetes</taxon>
        <taxon>Micrococcales</taxon>
        <taxon>Ruaniaceae</taxon>
        <taxon>Ruania</taxon>
    </lineage>
</organism>
<dbReference type="RefSeq" id="WP_217632510.1">
    <property type="nucleotide sequence ID" value="NZ_FNTX01000002.1"/>
</dbReference>
<dbReference type="Proteomes" id="UP000199220">
    <property type="component" value="Unassembled WGS sequence"/>
</dbReference>
<dbReference type="InterPro" id="IPR006626">
    <property type="entry name" value="PbH1"/>
</dbReference>
<sequence>MSNGRTRSLSRRTVLAAGALASVAGVLTSREAHAQTWPELDLRRDFGAVGDGVADDTPAFQRAAWAISRTPEKGAVLTIPSGTYRVGQQLPADELDDWIDAQAPYIDEADLRADMYESFRVSSPMRAWRVALPIFHIGSRVGLQHLEIRGNGATMRLTEGLLFGGYVPAIDHGEGEVPGTPRDETRASSPTGFERLSYGVEAGRMIQVYGGRNIAISDLILDGSSDTLKLGGKWGDTGRQLKATGLRLMSNTDVTITNVETRNHGLDGITIAYPQAQHSDPVTPHTLVNVVSEYNGRQALSWTGGRGLKAVNCEFNHTGRVVNTGGGEGDGQPLASLPGAGIDIEPESGGLCLDATFVNCTFYNNWGAGMVTTSHERPVVTNIGNISFTRCHFWGSDNWTIYSWGPTMSYRNCAFHGSVALRPGRGLNADTAHQFLHCTFDDVSPDPSNQAVYIGDDPNLGYTAANSHLVNAEMPYLNLDHCTVRARGLGSIFSTNSSPRTLTNCTVHHDFDGSVERSSLATLRGWSIRRAKFHENISTAGSWQIVAEDVTVLGTGTRVEGGQVLWNGELSGAIPAG</sequence>
<reference evidence="4" key="1">
    <citation type="submission" date="2016-10" db="EMBL/GenBank/DDBJ databases">
        <authorList>
            <person name="Varghese N."/>
            <person name="Submissions S."/>
        </authorList>
    </citation>
    <scope>NUCLEOTIDE SEQUENCE [LARGE SCALE GENOMIC DNA]</scope>
    <source>
        <strain evidence="4">DSM 21368</strain>
    </source>
</reference>
<gene>
    <name evidence="3" type="ORF">SAMN04488554_3841</name>
</gene>
<feature type="signal peptide" evidence="1">
    <location>
        <begin position="1"/>
        <end position="34"/>
    </location>
</feature>
<dbReference type="Gene3D" id="2.160.20.10">
    <property type="entry name" value="Single-stranded right-handed beta-helix, Pectin lyase-like"/>
    <property type="match status" value="1"/>
</dbReference>
<dbReference type="SMART" id="SM00710">
    <property type="entry name" value="PbH1"/>
    <property type="match status" value="4"/>
</dbReference>
<proteinExistence type="predicted"/>
<dbReference type="SUPFAM" id="SSF51126">
    <property type="entry name" value="Pectin lyase-like"/>
    <property type="match status" value="1"/>
</dbReference>
<feature type="domain" description="Rhamnogalacturonase A/B/Epimerase-like pectate lyase" evidence="2">
    <location>
        <begin position="44"/>
        <end position="90"/>
    </location>
</feature>
<evidence type="ECO:0000313" key="3">
    <source>
        <dbReference type="EMBL" id="SEE95386.1"/>
    </source>
</evidence>
<name>A0A1H5N1J5_9MICO</name>
<evidence type="ECO:0000256" key="1">
    <source>
        <dbReference type="SAM" id="SignalP"/>
    </source>
</evidence>
<keyword evidence="4" id="KW-1185">Reference proteome</keyword>